<feature type="signal peptide" evidence="2">
    <location>
        <begin position="1"/>
        <end position="18"/>
    </location>
</feature>
<reference evidence="4 5" key="1">
    <citation type="submission" date="2019-12" db="EMBL/GenBank/DDBJ databases">
        <title>Chromosome-level assembly of the Caenorhabditis remanei genome.</title>
        <authorList>
            <person name="Teterina A.A."/>
            <person name="Willis J.H."/>
            <person name="Phillips P.C."/>
        </authorList>
    </citation>
    <scope>NUCLEOTIDE SEQUENCE [LARGE SCALE GENOMIC DNA]</scope>
    <source>
        <strain evidence="4 5">PX506</strain>
        <tissue evidence="4">Whole organism</tissue>
    </source>
</reference>
<evidence type="ECO:0000256" key="1">
    <source>
        <dbReference type="ARBA" id="ARBA00023157"/>
    </source>
</evidence>
<dbReference type="CTD" id="9799530"/>
<evidence type="ECO:0000313" key="5">
    <source>
        <dbReference type="Proteomes" id="UP000483820"/>
    </source>
</evidence>
<dbReference type="AlphaFoldDB" id="A0A6A5GQV6"/>
<dbReference type="PROSITE" id="PS50015">
    <property type="entry name" value="SAP_B"/>
    <property type="match status" value="1"/>
</dbReference>
<protein>
    <recommendedName>
        <fullName evidence="3">Saposin B-type domain-containing protein</fullName>
    </recommendedName>
</protein>
<dbReference type="Proteomes" id="UP000483820">
    <property type="component" value="Chromosome IV"/>
</dbReference>
<feature type="domain" description="Saposin B-type" evidence="3">
    <location>
        <begin position="46"/>
        <end position="127"/>
    </location>
</feature>
<proteinExistence type="predicted"/>
<dbReference type="EMBL" id="WUAV01000004">
    <property type="protein sequence ID" value="KAF1757014.1"/>
    <property type="molecule type" value="Genomic_DNA"/>
</dbReference>
<comment type="caution">
    <text evidence="4">The sequence shown here is derived from an EMBL/GenBank/DDBJ whole genome shotgun (WGS) entry which is preliminary data.</text>
</comment>
<dbReference type="GeneID" id="9799530"/>
<keyword evidence="1" id="KW-1015">Disulfide bond</keyword>
<dbReference type="SMART" id="SM00741">
    <property type="entry name" value="SapB"/>
    <property type="match status" value="1"/>
</dbReference>
<accession>A0A6A5GQV6</accession>
<feature type="chain" id="PRO_5025641356" description="Saposin B-type domain-containing protein" evidence="2">
    <location>
        <begin position="19"/>
        <end position="127"/>
    </location>
</feature>
<name>A0A6A5GQV6_CAERE</name>
<keyword evidence="2" id="KW-0732">Signal</keyword>
<evidence type="ECO:0000313" key="4">
    <source>
        <dbReference type="EMBL" id="KAF1757014.1"/>
    </source>
</evidence>
<dbReference type="KEGG" id="crq:GCK72_013469"/>
<gene>
    <name evidence="4" type="ORF">GCK72_013469</name>
</gene>
<organism evidence="4 5">
    <name type="scientific">Caenorhabditis remanei</name>
    <name type="common">Caenorhabditis vulgaris</name>
    <dbReference type="NCBI Taxonomy" id="31234"/>
    <lineage>
        <taxon>Eukaryota</taxon>
        <taxon>Metazoa</taxon>
        <taxon>Ecdysozoa</taxon>
        <taxon>Nematoda</taxon>
        <taxon>Chromadorea</taxon>
        <taxon>Rhabditida</taxon>
        <taxon>Rhabditina</taxon>
        <taxon>Rhabditomorpha</taxon>
        <taxon>Rhabditoidea</taxon>
        <taxon>Rhabditidae</taxon>
        <taxon>Peloderinae</taxon>
        <taxon>Caenorhabditis</taxon>
    </lineage>
</organism>
<dbReference type="InterPro" id="IPR008139">
    <property type="entry name" value="SaposinB_dom"/>
</dbReference>
<sequence length="127" mass="14026">MMKTSAVAFLALVCISSAFVVPQKADQCGAVDITKMAKRYVPVQNSDATCEICLDLVLIAETYSECEEAIMEHHMENYCVEHVKNKASQAACKLMVDDIAHAVIEDTDENPTAVCKRVIHKTCPYNN</sequence>
<dbReference type="RefSeq" id="XP_003101324.2">
    <property type="nucleotide sequence ID" value="XM_003101276.2"/>
</dbReference>
<evidence type="ECO:0000256" key="2">
    <source>
        <dbReference type="SAM" id="SignalP"/>
    </source>
</evidence>
<evidence type="ECO:0000259" key="3">
    <source>
        <dbReference type="PROSITE" id="PS50015"/>
    </source>
</evidence>